<protein>
    <submittedName>
        <fullName evidence="2">Uncharacterized protein</fullName>
    </submittedName>
</protein>
<dbReference type="AlphaFoldDB" id="A0A224YC24"/>
<name>A0A224YC24_9ACAR</name>
<sequence length="80" mass="9280">MLHTVVVLEARCISPFNCLTSIVVKFWKVWVNIFFFFYGRTCTTAIICKANSLLLLNLFLFLFFSHRESSIHRSACCVLV</sequence>
<accession>A0A224YC24</accession>
<evidence type="ECO:0000256" key="1">
    <source>
        <dbReference type="SAM" id="Phobius"/>
    </source>
</evidence>
<reference evidence="2" key="1">
    <citation type="journal article" date="2017" name="Parasit. Vectors">
        <title>Sialotranscriptomics of Rhipicephalus zambeziensis reveals intricate expression profiles of secretory proteins and suggests tight temporal transcriptional regulation during blood-feeding.</title>
        <authorList>
            <person name="de Castro M.H."/>
            <person name="de Klerk D."/>
            <person name="Pienaar R."/>
            <person name="Rees D.J.G."/>
            <person name="Mans B.J."/>
        </authorList>
    </citation>
    <scope>NUCLEOTIDE SEQUENCE</scope>
    <source>
        <tissue evidence="2">Salivary glands</tissue>
    </source>
</reference>
<proteinExistence type="predicted"/>
<organism evidence="2">
    <name type="scientific">Rhipicephalus zambeziensis</name>
    <dbReference type="NCBI Taxonomy" id="60191"/>
    <lineage>
        <taxon>Eukaryota</taxon>
        <taxon>Metazoa</taxon>
        <taxon>Ecdysozoa</taxon>
        <taxon>Arthropoda</taxon>
        <taxon>Chelicerata</taxon>
        <taxon>Arachnida</taxon>
        <taxon>Acari</taxon>
        <taxon>Parasitiformes</taxon>
        <taxon>Ixodida</taxon>
        <taxon>Ixodoidea</taxon>
        <taxon>Ixodidae</taxon>
        <taxon>Rhipicephalinae</taxon>
        <taxon>Rhipicephalus</taxon>
        <taxon>Rhipicephalus</taxon>
    </lineage>
</organism>
<feature type="transmembrane region" description="Helical" evidence="1">
    <location>
        <begin position="44"/>
        <end position="64"/>
    </location>
</feature>
<keyword evidence="1" id="KW-1133">Transmembrane helix</keyword>
<keyword evidence="1" id="KW-0472">Membrane</keyword>
<evidence type="ECO:0000313" key="2">
    <source>
        <dbReference type="EMBL" id="MAA14455.1"/>
    </source>
</evidence>
<keyword evidence="1" id="KW-0812">Transmembrane</keyword>
<dbReference type="EMBL" id="GFPF01003309">
    <property type="protein sequence ID" value="MAA14455.1"/>
    <property type="molecule type" value="Transcribed_RNA"/>
</dbReference>